<evidence type="ECO:0000256" key="5">
    <source>
        <dbReference type="ARBA" id="ARBA00023027"/>
    </source>
</evidence>
<dbReference type="InterPro" id="IPR052206">
    <property type="entry name" value="Retinol_saturase"/>
</dbReference>
<evidence type="ECO:0000256" key="3">
    <source>
        <dbReference type="ARBA" id="ARBA00022827"/>
    </source>
</evidence>
<dbReference type="Gene3D" id="3.50.50.60">
    <property type="entry name" value="FAD/NAD(P)-binding domain"/>
    <property type="match status" value="2"/>
</dbReference>
<dbReference type="PANTHER" id="PTHR46091">
    <property type="entry name" value="BLR7054 PROTEIN"/>
    <property type="match status" value="1"/>
</dbReference>
<keyword evidence="2" id="KW-0732">Signal</keyword>
<dbReference type="PANTHER" id="PTHR46091:SF3">
    <property type="entry name" value="AMINE OXIDASE DOMAIN-CONTAINING PROTEIN"/>
    <property type="match status" value="1"/>
</dbReference>
<accession>A0A381NV57</accession>
<dbReference type="SUPFAM" id="SSF51905">
    <property type="entry name" value="FAD/NAD(P)-binding domain"/>
    <property type="match status" value="1"/>
</dbReference>
<evidence type="ECO:0000256" key="4">
    <source>
        <dbReference type="ARBA" id="ARBA00022857"/>
    </source>
</evidence>
<dbReference type="EMBL" id="UINC01000577">
    <property type="protein sequence ID" value="SUZ57778.1"/>
    <property type="molecule type" value="Genomic_DNA"/>
</dbReference>
<keyword evidence="1" id="KW-0285">Flavoprotein</keyword>
<name>A0A381NV57_9ZZZZ</name>
<dbReference type="Pfam" id="PF01593">
    <property type="entry name" value="Amino_oxidase"/>
    <property type="match status" value="1"/>
</dbReference>
<evidence type="ECO:0000256" key="1">
    <source>
        <dbReference type="ARBA" id="ARBA00022630"/>
    </source>
</evidence>
<keyword evidence="5" id="KW-0520">NAD</keyword>
<feature type="domain" description="Amine oxidase" evidence="6">
    <location>
        <begin position="28"/>
        <end position="521"/>
    </location>
</feature>
<keyword evidence="3" id="KW-0274">FAD</keyword>
<dbReference type="InterPro" id="IPR002937">
    <property type="entry name" value="Amino_oxidase"/>
</dbReference>
<reference evidence="7" key="1">
    <citation type="submission" date="2018-05" db="EMBL/GenBank/DDBJ databases">
        <authorList>
            <person name="Lanie J.A."/>
            <person name="Ng W.-L."/>
            <person name="Kazmierczak K.M."/>
            <person name="Andrzejewski T.M."/>
            <person name="Davidsen T.M."/>
            <person name="Wayne K.J."/>
            <person name="Tettelin H."/>
            <person name="Glass J.I."/>
            <person name="Rusch D."/>
            <person name="Podicherti R."/>
            <person name="Tsui H.-C.T."/>
            <person name="Winkler M.E."/>
        </authorList>
    </citation>
    <scope>NUCLEOTIDE SEQUENCE</scope>
</reference>
<keyword evidence="4" id="KW-0521">NADP</keyword>
<gene>
    <name evidence="7" type="ORF">METZ01_LOCUS10632</name>
</gene>
<dbReference type="InterPro" id="IPR036188">
    <property type="entry name" value="FAD/NAD-bd_sf"/>
</dbReference>
<evidence type="ECO:0000313" key="7">
    <source>
        <dbReference type="EMBL" id="SUZ57778.1"/>
    </source>
</evidence>
<protein>
    <recommendedName>
        <fullName evidence="6">Amine oxidase domain-containing protein</fullName>
    </recommendedName>
</protein>
<evidence type="ECO:0000256" key="2">
    <source>
        <dbReference type="ARBA" id="ARBA00022729"/>
    </source>
</evidence>
<dbReference type="PROSITE" id="PS51257">
    <property type="entry name" value="PROKAR_LIPOPROTEIN"/>
    <property type="match status" value="1"/>
</dbReference>
<evidence type="ECO:0000259" key="6">
    <source>
        <dbReference type="Pfam" id="PF01593"/>
    </source>
</evidence>
<organism evidence="7">
    <name type="scientific">marine metagenome</name>
    <dbReference type="NCBI Taxonomy" id="408172"/>
    <lineage>
        <taxon>unclassified sequences</taxon>
        <taxon>metagenomes</taxon>
        <taxon>ecological metagenomes</taxon>
    </lineage>
</organism>
<dbReference type="GO" id="GO:0016491">
    <property type="term" value="F:oxidoreductase activity"/>
    <property type="evidence" value="ECO:0007669"/>
    <property type="project" value="InterPro"/>
</dbReference>
<sequence length="532" mass="61215">MKNGISYKQNKIEGVFDYILIGSGPGSLACASVLSKYGKRCCVLEKHYTAGGFTHVFRRRGYEWDVGVHYIGDVNRPTTLLFKIFNYITEGRLKWEDMGEIYDKVILGDEEFHFVKGSENFKKEIKKNFSDPEDQKAIDKYIDLIYRASNASKGFYYEKVLPNFITYFLGNKLRKKYMKFASRTTLEVLQDLTNNKKLIALLTAQYGDYGLPPSKSSFAMHAMVAKHYMKGGSYPIGGAGQICASMLPTIRKGGGEVYTRAGVEQILFKNNRAIGVKMEDEKEFFAPVIISGVGYFNTYKMIPNWISQKIKWKKNNLKMKRSLSHMSLYIGLKGTTKNLGLKRANYWIYPDDYDHDLSMSKFLDNPEKESFALTYISFPSAKDPTWQERYPEKSTIEVITFAPYEWFNKWEQKEWKKRGEEYDNLKEKYSQRLLQQLYRVEPQLEGKIDHYELSTPLSTSHFVNYDKGEIYGLSHDPTRFKNKFLKPRTNLKNLFLTGQDIATAGVSGALVGGILTASTILNRNVIKEIVSK</sequence>
<dbReference type="AlphaFoldDB" id="A0A381NV57"/>
<proteinExistence type="predicted"/>